<feature type="domain" description="TonB-dependent receptor plug" evidence="14">
    <location>
        <begin position="48"/>
        <end position="155"/>
    </location>
</feature>
<keyword evidence="15" id="KW-0675">Receptor</keyword>
<evidence type="ECO:0000313" key="15">
    <source>
        <dbReference type="EMBL" id="MFC4348632.1"/>
    </source>
</evidence>
<dbReference type="InterPro" id="IPR012910">
    <property type="entry name" value="Plug_dom"/>
</dbReference>
<feature type="domain" description="TonB-dependent receptor-like beta-barrel" evidence="13">
    <location>
        <begin position="280"/>
        <end position="697"/>
    </location>
</feature>
<evidence type="ECO:0000256" key="5">
    <source>
        <dbReference type="ARBA" id="ARBA00022692"/>
    </source>
</evidence>
<evidence type="ECO:0000256" key="3">
    <source>
        <dbReference type="ARBA" id="ARBA00022452"/>
    </source>
</evidence>
<keyword evidence="4" id="KW-0410">Iron transport</keyword>
<evidence type="ECO:0000313" key="16">
    <source>
        <dbReference type="Proteomes" id="UP001595776"/>
    </source>
</evidence>
<evidence type="ECO:0000256" key="4">
    <source>
        <dbReference type="ARBA" id="ARBA00022496"/>
    </source>
</evidence>
<dbReference type="InterPro" id="IPR000531">
    <property type="entry name" value="Beta-barrel_TonB"/>
</dbReference>
<keyword evidence="10 11" id="KW-0998">Cell outer membrane</keyword>
<sequence length="733" mass="79307">MSIFRHTRLPTLIYAALTCTVAAPVSGDDTEGAMEEIIVHARKREQALTDTPVSISVVGMAAIEDWTLVSLEDLELAVPNLRTAAQFAYNNTVSLRGVGSFSRNIGFDERVGLYLDGIYLGPSYGLNQSLLDIAQVEVMRGPQGTFFGRNSIAGAVTLVSQKPGPDLAGRFLARYGRFDTRTLGGSINVPLSDTLSASFSANLHKRDGLTTNIFDGSKIDNRNRNSLRAQMLYRPSDQFEAHLSLDRNEIDESMLIGDPNSDTFGIFPETAAPNAFEVDFNRVPRQSVVTKGAGLSLAWTFESGLELLSLTGLRANDTGHSYDTDYSSIDILYLDYREDYGHFSQELRLTSPEDKPLGYVFGLTYLDQKGETDRHAIGGAAAFLLGAAEGADMASVGRVDTEAWGLYGSLDYRLNDTLTLSAALRWSRDEKAVDWGIDTRGAPAFGLATGTLLDTRHDSDISPTISVTYEPNNDFTAFLRYGEGFKSGGYNLDYVSAAIFPDQLEFDKESARSYEAGLKGNLWDGLGWFSATAFWVDYRDFQVNQFLDQGGGSTVIVIANAAKVRTKGMEFELTATPAEGLSASASLALLDAEYRQFTDGGVGATDVSGNKLEAPDVEASLSIAYERAVTEALMGFLNLNASFADGYFITPDNVSEQTLLGGSKVPFGRISSRSQLNAKVGVSSPAGGWTAAFWLQNGFGDGGTAASLRDFFGTIVEAQTAPRSYGLELTYAF</sequence>
<dbReference type="InterPro" id="IPR036942">
    <property type="entry name" value="Beta-barrel_TonB_sf"/>
</dbReference>
<accession>A0ABV8UBS5</accession>
<evidence type="ECO:0000256" key="2">
    <source>
        <dbReference type="ARBA" id="ARBA00022448"/>
    </source>
</evidence>
<dbReference type="RefSeq" id="WP_068149050.1">
    <property type="nucleotide sequence ID" value="NZ_JBHSCR010000013.1"/>
</dbReference>
<keyword evidence="9 11" id="KW-0472">Membrane</keyword>
<dbReference type="Pfam" id="PF00593">
    <property type="entry name" value="TonB_dep_Rec_b-barrel"/>
    <property type="match status" value="1"/>
</dbReference>
<evidence type="ECO:0000256" key="1">
    <source>
        <dbReference type="ARBA" id="ARBA00004571"/>
    </source>
</evidence>
<dbReference type="PROSITE" id="PS52016">
    <property type="entry name" value="TONB_DEPENDENT_REC_3"/>
    <property type="match status" value="1"/>
</dbReference>
<evidence type="ECO:0000256" key="9">
    <source>
        <dbReference type="ARBA" id="ARBA00023136"/>
    </source>
</evidence>
<dbReference type="Gene3D" id="2.40.170.20">
    <property type="entry name" value="TonB-dependent receptor, beta-barrel domain"/>
    <property type="match status" value="1"/>
</dbReference>
<keyword evidence="8 12" id="KW-0798">TonB box</keyword>
<reference evidence="16" key="1">
    <citation type="journal article" date="2019" name="Int. J. Syst. Evol. Microbiol.">
        <title>The Global Catalogue of Microorganisms (GCM) 10K type strain sequencing project: providing services to taxonomists for standard genome sequencing and annotation.</title>
        <authorList>
            <consortium name="The Broad Institute Genomics Platform"/>
            <consortium name="The Broad Institute Genome Sequencing Center for Infectious Disease"/>
            <person name="Wu L."/>
            <person name="Ma J."/>
        </authorList>
    </citation>
    <scope>NUCLEOTIDE SEQUENCE [LARGE SCALE GENOMIC DNA]</scope>
    <source>
        <strain evidence="16">CGMCC 1.15304</strain>
    </source>
</reference>
<dbReference type="Pfam" id="PF07715">
    <property type="entry name" value="Plug"/>
    <property type="match status" value="1"/>
</dbReference>
<evidence type="ECO:0000256" key="8">
    <source>
        <dbReference type="ARBA" id="ARBA00023077"/>
    </source>
</evidence>
<keyword evidence="16" id="KW-1185">Reference proteome</keyword>
<dbReference type="Proteomes" id="UP001595776">
    <property type="component" value="Unassembled WGS sequence"/>
</dbReference>
<evidence type="ECO:0000259" key="13">
    <source>
        <dbReference type="Pfam" id="PF00593"/>
    </source>
</evidence>
<evidence type="ECO:0000256" key="6">
    <source>
        <dbReference type="ARBA" id="ARBA00023004"/>
    </source>
</evidence>
<evidence type="ECO:0000256" key="11">
    <source>
        <dbReference type="PROSITE-ProRule" id="PRU01360"/>
    </source>
</evidence>
<comment type="caution">
    <text evidence="15">The sequence shown here is derived from an EMBL/GenBank/DDBJ whole genome shotgun (WGS) entry which is preliminary data.</text>
</comment>
<evidence type="ECO:0000256" key="12">
    <source>
        <dbReference type="RuleBase" id="RU003357"/>
    </source>
</evidence>
<proteinExistence type="inferred from homology"/>
<keyword evidence="2 11" id="KW-0813">Transport</keyword>
<keyword evidence="6" id="KW-0408">Iron</keyword>
<comment type="subcellular location">
    <subcellularLocation>
        <location evidence="1 11">Cell outer membrane</location>
        <topology evidence="1 11">Multi-pass membrane protein</topology>
    </subcellularLocation>
</comment>
<evidence type="ECO:0000259" key="14">
    <source>
        <dbReference type="Pfam" id="PF07715"/>
    </source>
</evidence>
<organism evidence="15 16">
    <name type="scientific">Kordiimonas lipolytica</name>
    <dbReference type="NCBI Taxonomy" id="1662421"/>
    <lineage>
        <taxon>Bacteria</taxon>
        <taxon>Pseudomonadati</taxon>
        <taxon>Pseudomonadota</taxon>
        <taxon>Alphaproteobacteria</taxon>
        <taxon>Kordiimonadales</taxon>
        <taxon>Kordiimonadaceae</taxon>
        <taxon>Kordiimonas</taxon>
    </lineage>
</organism>
<dbReference type="PANTHER" id="PTHR32552">
    <property type="entry name" value="FERRICHROME IRON RECEPTOR-RELATED"/>
    <property type="match status" value="1"/>
</dbReference>
<keyword evidence="3 11" id="KW-1134">Transmembrane beta strand</keyword>
<comment type="similarity">
    <text evidence="11 12">Belongs to the TonB-dependent receptor family.</text>
</comment>
<dbReference type="InterPro" id="IPR039426">
    <property type="entry name" value="TonB-dep_rcpt-like"/>
</dbReference>
<protein>
    <submittedName>
        <fullName evidence="15">TonB-dependent receptor</fullName>
    </submittedName>
</protein>
<dbReference type="EMBL" id="JBHSCR010000013">
    <property type="protein sequence ID" value="MFC4348632.1"/>
    <property type="molecule type" value="Genomic_DNA"/>
</dbReference>
<evidence type="ECO:0000256" key="10">
    <source>
        <dbReference type="ARBA" id="ARBA00023237"/>
    </source>
</evidence>
<dbReference type="PANTHER" id="PTHR32552:SF81">
    <property type="entry name" value="TONB-DEPENDENT OUTER MEMBRANE RECEPTOR"/>
    <property type="match status" value="1"/>
</dbReference>
<evidence type="ECO:0000256" key="7">
    <source>
        <dbReference type="ARBA" id="ARBA00023065"/>
    </source>
</evidence>
<dbReference type="SUPFAM" id="SSF56935">
    <property type="entry name" value="Porins"/>
    <property type="match status" value="1"/>
</dbReference>
<keyword evidence="5 11" id="KW-0812">Transmembrane</keyword>
<name>A0ABV8UBS5_9PROT</name>
<keyword evidence="7" id="KW-0406">Ion transport</keyword>
<gene>
    <name evidence="15" type="ORF">ACFO5Q_12330</name>
</gene>